<keyword evidence="17" id="KW-1185">Reference proteome</keyword>
<dbReference type="EC" id="2.7.1.26" evidence="4"/>
<dbReference type="GO" id="GO:0008531">
    <property type="term" value="F:riboflavin kinase activity"/>
    <property type="evidence" value="ECO:0007669"/>
    <property type="project" value="UniProtKB-EC"/>
</dbReference>
<evidence type="ECO:0000256" key="1">
    <source>
        <dbReference type="ARBA" id="ARBA00003572"/>
    </source>
</evidence>
<dbReference type="Pfam" id="PF01687">
    <property type="entry name" value="Flavokinase"/>
    <property type="match status" value="1"/>
</dbReference>
<keyword evidence="11" id="KW-0067">ATP-binding</keyword>
<dbReference type="InterPro" id="IPR023465">
    <property type="entry name" value="Riboflavin_kinase_dom_sf"/>
</dbReference>
<dbReference type="SUPFAM" id="SSF82114">
    <property type="entry name" value="Riboflavin kinase-like"/>
    <property type="match status" value="1"/>
</dbReference>
<dbReference type="GO" id="GO:0005524">
    <property type="term" value="F:ATP binding"/>
    <property type="evidence" value="ECO:0007669"/>
    <property type="project" value="UniProtKB-KW"/>
</dbReference>
<reference evidence="16 17" key="1">
    <citation type="submission" date="2018-05" db="EMBL/GenBank/DDBJ databases">
        <title>Genome sequencing and assembly of the regulated plant pathogen Lachnellula willkommii and related sister species for the development of diagnostic species identification markers.</title>
        <authorList>
            <person name="Giroux E."/>
            <person name="Bilodeau G."/>
        </authorList>
    </citation>
    <scope>NUCLEOTIDE SEQUENCE [LARGE SCALE GENOMIC DNA]</scope>
    <source>
        <strain evidence="16 17">CBS 160.35</strain>
    </source>
</reference>
<feature type="region of interest" description="Disordered" evidence="14">
    <location>
        <begin position="1"/>
        <end position="28"/>
    </location>
</feature>
<evidence type="ECO:0000256" key="10">
    <source>
        <dbReference type="ARBA" id="ARBA00022777"/>
    </source>
</evidence>
<proteinExistence type="inferred from homology"/>
<evidence type="ECO:0000256" key="5">
    <source>
        <dbReference type="ARBA" id="ARBA00017394"/>
    </source>
</evidence>
<dbReference type="SMART" id="SM00904">
    <property type="entry name" value="Flavokinase"/>
    <property type="match status" value="1"/>
</dbReference>
<comment type="pathway">
    <text evidence="2">Cofactor biosynthesis; FMN biosynthesis; FMN from riboflavin (ATP route): step 1/1.</text>
</comment>
<dbReference type="GO" id="GO:0005739">
    <property type="term" value="C:mitochondrion"/>
    <property type="evidence" value="ECO:0007669"/>
    <property type="project" value="TreeGrafter"/>
</dbReference>
<sequence>MSSDAAAPVPRAPRPTIIGPDSGPEPPYPLRMEGEVISGFGRGSKELGIPTANIPVAGVPWIEDAESGVYFGYASLHLPASHPDLSSSTSPPSSSSNNWRTFPMVMSIGYNPFYKNTVRSAEVHVLHAFTKDFYGSWMRVSVSGFIRRELDYVDVESLIRDIRVDCEVARRSLERGGWGPGKEKMWLEGEGWSENERVEKVDGEGSKV</sequence>
<dbReference type="PANTHER" id="PTHR22749:SF6">
    <property type="entry name" value="RIBOFLAVIN KINASE"/>
    <property type="match status" value="1"/>
</dbReference>
<evidence type="ECO:0000313" key="16">
    <source>
        <dbReference type="EMBL" id="TVY47063.1"/>
    </source>
</evidence>
<keyword evidence="10 16" id="KW-0418">Kinase</keyword>
<evidence type="ECO:0000256" key="14">
    <source>
        <dbReference type="SAM" id="MobiDB-lite"/>
    </source>
</evidence>
<comment type="function">
    <text evidence="1">Catalyzes the phosphorylation of riboflavin (vitamin B2) to form flavin mononucleotide (FMN) coenzyme.</text>
</comment>
<gene>
    <name evidence="16" type="primary">FMN1</name>
    <name evidence="16" type="ORF">LOCC1_G002967</name>
</gene>
<dbReference type="GO" id="GO:0009231">
    <property type="term" value="P:riboflavin biosynthetic process"/>
    <property type="evidence" value="ECO:0007669"/>
    <property type="project" value="InterPro"/>
</dbReference>
<keyword evidence="6" id="KW-0285">Flavoprotein</keyword>
<comment type="similarity">
    <text evidence="3">Belongs to the flavokinase family.</text>
</comment>
<dbReference type="AlphaFoldDB" id="A0A8H8S393"/>
<evidence type="ECO:0000256" key="6">
    <source>
        <dbReference type="ARBA" id="ARBA00022630"/>
    </source>
</evidence>
<evidence type="ECO:0000256" key="4">
    <source>
        <dbReference type="ARBA" id="ARBA00012105"/>
    </source>
</evidence>
<evidence type="ECO:0000259" key="15">
    <source>
        <dbReference type="SMART" id="SM00904"/>
    </source>
</evidence>
<comment type="catalytic activity">
    <reaction evidence="13">
        <text>riboflavin + ATP = FMN + ADP + H(+)</text>
        <dbReference type="Rhea" id="RHEA:14357"/>
        <dbReference type="ChEBI" id="CHEBI:15378"/>
        <dbReference type="ChEBI" id="CHEBI:30616"/>
        <dbReference type="ChEBI" id="CHEBI:57986"/>
        <dbReference type="ChEBI" id="CHEBI:58210"/>
        <dbReference type="ChEBI" id="CHEBI:456216"/>
        <dbReference type="EC" id="2.7.1.26"/>
    </reaction>
</comment>
<organism evidence="16 17">
    <name type="scientific">Lachnellula occidentalis</name>
    <dbReference type="NCBI Taxonomy" id="215460"/>
    <lineage>
        <taxon>Eukaryota</taxon>
        <taxon>Fungi</taxon>
        <taxon>Dikarya</taxon>
        <taxon>Ascomycota</taxon>
        <taxon>Pezizomycotina</taxon>
        <taxon>Leotiomycetes</taxon>
        <taxon>Helotiales</taxon>
        <taxon>Lachnaceae</taxon>
        <taxon>Lachnellula</taxon>
    </lineage>
</organism>
<dbReference type="PANTHER" id="PTHR22749">
    <property type="entry name" value="RIBOFLAVIN KINASE/FMN ADENYLYLTRANSFERASE"/>
    <property type="match status" value="1"/>
</dbReference>
<dbReference type="Gene3D" id="2.40.30.30">
    <property type="entry name" value="Riboflavin kinase-like"/>
    <property type="match status" value="1"/>
</dbReference>
<evidence type="ECO:0000256" key="8">
    <source>
        <dbReference type="ARBA" id="ARBA00022679"/>
    </source>
</evidence>
<dbReference type="GO" id="GO:0009398">
    <property type="term" value="P:FMN biosynthetic process"/>
    <property type="evidence" value="ECO:0007669"/>
    <property type="project" value="UniProtKB-UniPathway"/>
</dbReference>
<dbReference type="OrthoDB" id="276388at2759"/>
<dbReference type="Proteomes" id="UP000443090">
    <property type="component" value="Unassembled WGS sequence"/>
</dbReference>
<evidence type="ECO:0000313" key="17">
    <source>
        <dbReference type="Proteomes" id="UP000443090"/>
    </source>
</evidence>
<feature type="domain" description="Riboflavin kinase" evidence="15">
    <location>
        <begin position="25"/>
        <end position="174"/>
    </location>
</feature>
<keyword evidence="8" id="KW-0808">Transferase</keyword>
<evidence type="ECO:0000256" key="12">
    <source>
        <dbReference type="ARBA" id="ARBA00029960"/>
    </source>
</evidence>
<protein>
    <recommendedName>
        <fullName evidence="5">Riboflavin kinase</fullName>
        <ecNumber evidence="4">2.7.1.26</ecNumber>
    </recommendedName>
    <alternativeName>
        <fullName evidence="12">Flavin mononucleotide kinase 1</fullName>
    </alternativeName>
</protein>
<comment type="caution">
    <text evidence="16">The sequence shown here is derived from an EMBL/GenBank/DDBJ whole genome shotgun (WGS) entry which is preliminary data.</text>
</comment>
<evidence type="ECO:0000256" key="13">
    <source>
        <dbReference type="ARBA" id="ARBA00047880"/>
    </source>
</evidence>
<dbReference type="UniPathway" id="UPA00276">
    <property type="reaction ID" value="UER00406"/>
</dbReference>
<accession>A0A8H8S393</accession>
<evidence type="ECO:0000256" key="9">
    <source>
        <dbReference type="ARBA" id="ARBA00022741"/>
    </source>
</evidence>
<keyword evidence="9" id="KW-0547">Nucleotide-binding</keyword>
<dbReference type="InterPro" id="IPR023468">
    <property type="entry name" value="Riboflavin_kinase"/>
</dbReference>
<dbReference type="InterPro" id="IPR015865">
    <property type="entry name" value="Riboflavin_kinase_bac/euk"/>
</dbReference>
<evidence type="ECO:0000256" key="2">
    <source>
        <dbReference type="ARBA" id="ARBA00005201"/>
    </source>
</evidence>
<evidence type="ECO:0000256" key="7">
    <source>
        <dbReference type="ARBA" id="ARBA00022643"/>
    </source>
</evidence>
<evidence type="ECO:0000256" key="11">
    <source>
        <dbReference type="ARBA" id="ARBA00022840"/>
    </source>
</evidence>
<keyword evidence="7" id="KW-0288">FMN</keyword>
<name>A0A8H8S393_9HELO</name>
<dbReference type="EMBL" id="QGMI01000112">
    <property type="protein sequence ID" value="TVY47063.1"/>
    <property type="molecule type" value="Genomic_DNA"/>
</dbReference>
<evidence type="ECO:0000256" key="3">
    <source>
        <dbReference type="ARBA" id="ARBA00010108"/>
    </source>
</evidence>